<comment type="caution">
    <text evidence="3">The sequence shown here is derived from an EMBL/GenBank/DDBJ whole genome shotgun (WGS) entry which is preliminary data.</text>
</comment>
<dbReference type="EMBL" id="JAVRRG010000154">
    <property type="protein sequence ID" value="KAK5080213.1"/>
    <property type="molecule type" value="Genomic_DNA"/>
</dbReference>
<feature type="compositionally biased region" description="Low complexity" evidence="2">
    <location>
        <begin position="18"/>
        <end position="27"/>
    </location>
</feature>
<proteinExistence type="predicted"/>
<evidence type="ECO:0000256" key="1">
    <source>
        <dbReference type="SAM" id="Coils"/>
    </source>
</evidence>
<keyword evidence="4" id="KW-1185">Reference proteome</keyword>
<dbReference type="Proteomes" id="UP001345013">
    <property type="component" value="Unassembled WGS sequence"/>
</dbReference>
<feature type="region of interest" description="Disordered" evidence="2">
    <location>
        <begin position="1"/>
        <end position="32"/>
    </location>
</feature>
<evidence type="ECO:0000256" key="2">
    <source>
        <dbReference type="SAM" id="MobiDB-lite"/>
    </source>
</evidence>
<gene>
    <name evidence="3" type="ORF">LTR24_008622</name>
</gene>
<name>A0ABR0JZM0_9EURO</name>
<keyword evidence="1" id="KW-0175">Coiled coil</keyword>
<evidence type="ECO:0000313" key="3">
    <source>
        <dbReference type="EMBL" id="KAK5080213.1"/>
    </source>
</evidence>
<organism evidence="3 4">
    <name type="scientific">Lithohypha guttulata</name>
    <dbReference type="NCBI Taxonomy" id="1690604"/>
    <lineage>
        <taxon>Eukaryota</taxon>
        <taxon>Fungi</taxon>
        <taxon>Dikarya</taxon>
        <taxon>Ascomycota</taxon>
        <taxon>Pezizomycotina</taxon>
        <taxon>Eurotiomycetes</taxon>
        <taxon>Chaetothyriomycetidae</taxon>
        <taxon>Chaetothyriales</taxon>
        <taxon>Trichomeriaceae</taxon>
        <taxon>Lithohypha</taxon>
    </lineage>
</organism>
<accession>A0ABR0JZM0</accession>
<sequence>MSPVRLLGTQSTYRDRSPTTTSRLTLSKEASSPLTLRGPISAPRRIPAPFCELCESTNVMSGEGYWDCMDCGLSKNWPVMEENGGCDDIAVVDQDQASEQHFQLRQLHPQVGSEAALEAHIRRSREEEEREQLLYQARFEEENQRHIRRFKEAEEAEQLLHQARFDTENEAHIRRLKGSEVEHEPFEIESAKVWTWDLHAGQMVELANYERLAASHTTTRAAPVMFCANGHPELAGDCYVPVSDLLDGEMEL</sequence>
<feature type="coiled-coil region" evidence="1">
    <location>
        <begin position="123"/>
        <end position="156"/>
    </location>
</feature>
<protein>
    <submittedName>
        <fullName evidence="3">Uncharacterized protein</fullName>
    </submittedName>
</protein>
<evidence type="ECO:0000313" key="4">
    <source>
        <dbReference type="Proteomes" id="UP001345013"/>
    </source>
</evidence>
<reference evidence="3 4" key="1">
    <citation type="submission" date="2023-08" db="EMBL/GenBank/DDBJ databases">
        <title>Black Yeasts Isolated from many extreme environments.</title>
        <authorList>
            <person name="Coleine C."/>
            <person name="Stajich J.E."/>
            <person name="Selbmann L."/>
        </authorList>
    </citation>
    <scope>NUCLEOTIDE SEQUENCE [LARGE SCALE GENOMIC DNA]</scope>
    <source>
        <strain evidence="3 4">CCFEE 5885</strain>
    </source>
</reference>